<comment type="similarity">
    <text evidence="5">Belongs to the Orn/Lys/Arg decarboxylase class-II family. LysA subfamily.</text>
</comment>
<evidence type="ECO:0000256" key="1">
    <source>
        <dbReference type="ARBA" id="ARBA00001933"/>
    </source>
</evidence>
<keyword evidence="5 8" id="KW-0457">Lysine biosynthesis</keyword>
<dbReference type="RefSeq" id="WP_142934362.1">
    <property type="nucleotide sequence ID" value="NZ_ML660171.1"/>
</dbReference>
<evidence type="ECO:0000313" key="11">
    <source>
        <dbReference type="EMBL" id="TQV82760.1"/>
    </source>
</evidence>
<evidence type="ECO:0000313" key="12">
    <source>
        <dbReference type="Proteomes" id="UP000315439"/>
    </source>
</evidence>
<dbReference type="Gene3D" id="3.20.20.10">
    <property type="entry name" value="Alanine racemase"/>
    <property type="match status" value="1"/>
</dbReference>
<dbReference type="GO" id="GO:0008836">
    <property type="term" value="F:diaminopimelate decarboxylase activity"/>
    <property type="evidence" value="ECO:0007669"/>
    <property type="project" value="UniProtKB-UniRule"/>
</dbReference>
<keyword evidence="3 5" id="KW-0663">Pyridoxal phosphate</keyword>
<comment type="function">
    <text evidence="5">Specifically catalyzes the decarboxylation of meso-diaminopimelate (meso-DAP) to L-lysine.</text>
</comment>
<dbReference type="InterPro" id="IPR000183">
    <property type="entry name" value="Orn/DAP/Arg_de-COase"/>
</dbReference>
<gene>
    <name evidence="5 11" type="primary">lysA</name>
    <name evidence="11" type="ORF">FLL46_23585</name>
</gene>
<feature type="binding site" evidence="5">
    <location>
        <begin position="265"/>
        <end position="268"/>
    </location>
    <ligand>
        <name>pyridoxal 5'-phosphate</name>
        <dbReference type="ChEBI" id="CHEBI:597326"/>
    </ligand>
</feature>
<dbReference type="CDD" id="cd06828">
    <property type="entry name" value="PLPDE_III_DapDC"/>
    <property type="match status" value="1"/>
</dbReference>
<dbReference type="InterPro" id="IPR002986">
    <property type="entry name" value="DAP_deCOOHase_LysA"/>
</dbReference>
<organism evidence="11 12">
    <name type="scientific">Aliikangiella coralliicola</name>
    <dbReference type="NCBI Taxonomy" id="2592383"/>
    <lineage>
        <taxon>Bacteria</taxon>
        <taxon>Pseudomonadati</taxon>
        <taxon>Pseudomonadota</taxon>
        <taxon>Gammaproteobacteria</taxon>
        <taxon>Oceanospirillales</taxon>
        <taxon>Pleioneaceae</taxon>
        <taxon>Aliikangiella</taxon>
    </lineage>
</organism>
<feature type="binding site" evidence="5">
    <location>
        <position position="227"/>
    </location>
    <ligand>
        <name>pyridoxal 5'-phosphate</name>
        <dbReference type="ChEBI" id="CHEBI:597326"/>
    </ligand>
</feature>
<dbReference type="UniPathway" id="UPA00034">
    <property type="reaction ID" value="UER00027"/>
</dbReference>
<feature type="modified residue" description="N6-(pyridoxal phosphate)lysine" evidence="5 7">
    <location>
        <position position="48"/>
    </location>
</feature>
<dbReference type="Pfam" id="PF02784">
    <property type="entry name" value="Orn_Arg_deC_N"/>
    <property type="match status" value="1"/>
</dbReference>
<sequence>MFRTSIISEFKNRETPFYYYDLALLNDSLNQVKGLAEKYDFEIHYAIKANSNERILAEILKAGFGADCVSGNEVKRAIECGFAPETVLFAGVGKTDKEIRYALEQNIKAFNCESIQEMEVINELAQEVSQTAEISLRINPNVDAKTHKYITTGLDENKFGINQTDLPTVIETLNGLSNIKLTGLHFHIGSQIMDMNVFKGLCLRVNEIESWFSDRGIEIEHLNLGGGLGVNYLEPDAEPIADFETYFAIFAEFLRRKTNQKVHFELGRSIVAQCGSLISRVVFIKNGLNTNFAVVDAGMTELMRPALYQSYHHINNLTSNGEPTSYDVVGPICESTDCFGKAIKLPETKRGDLIAIRSAGAYGEVMMSRYNLRDQNEAFYSE</sequence>
<evidence type="ECO:0000256" key="5">
    <source>
        <dbReference type="HAMAP-Rule" id="MF_02120"/>
    </source>
</evidence>
<comment type="subunit">
    <text evidence="5">Homodimer.</text>
</comment>
<dbReference type="SUPFAM" id="SSF51419">
    <property type="entry name" value="PLP-binding barrel"/>
    <property type="match status" value="1"/>
</dbReference>
<dbReference type="Pfam" id="PF00278">
    <property type="entry name" value="Orn_DAP_Arg_deC"/>
    <property type="match status" value="1"/>
</dbReference>
<dbReference type="GO" id="GO:0009089">
    <property type="term" value="P:lysine biosynthetic process via diaminopimelate"/>
    <property type="evidence" value="ECO:0007669"/>
    <property type="project" value="UniProtKB-UniRule"/>
</dbReference>
<dbReference type="EMBL" id="VIKS01000015">
    <property type="protein sequence ID" value="TQV82760.1"/>
    <property type="molecule type" value="Genomic_DNA"/>
</dbReference>
<feature type="binding site" evidence="5">
    <location>
        <position position="304"/>
    </location>
    <ligand>
        <name>substrate</name>
    </ligand>
</feature>
<comment type="pathway">
    <text evidence="5 8">Amino-acid biosynthesis; L-lysine biosynthesis via DAP pathway; L-lysine from DL-2,6-diaminopimelate: step 1/1.</text>
</comment>
<name>A0A545TZW8_9GAMM</name>
<feature type="binding site" evidence="5">
    <location>
        <position position="308"/>
    </location>
    <ligand>
        <name>substrate</name>
    </ligand>
</feature>
<keyword evidence="2 5" id="KW-0210">Decarboxylase</keyword>
<proteinExistence type="inferred from homology"/>
<evidence type="ECO:0000256" key="6">
    <source>
        <dbReference type="NCBIfam" id="TIGR01048"/>
    </source>
</evidence>
<dbReference type="PRINTS" id="PR01181">
    <property type="entry name" value="DAPDCRBXLASE"/>
</dbReference>
<evidence type="ECO:0000256" key="8">
    <source>
        <dbReference type="RuleBase" id="RU003738"/>
    </source>
</evidence>
<dbReference type="PRINTS" id="PR01179">
    <property type="entry name" value="ODADCRBXLASE"/>
</dbReference>
<dbReference type="InterPro" id="IPR022644">
    <property type="entry name" value="De-COase2_N"/>
</dbReference>
<dbReference type="EC" id="4.1.1.20" evidence="5 6"/>
<keyword evidence="4 5" id="KW-0456">Lyase</keyword>
<dbReference type="InterPro" id="IPR022643">
    <property type="entry name" value="De-COase2_C"/>
</dbReference>
<keyword evidence="5" id="KW-0028">Amino-acid biosynthesis</keyword>
<evidence type="ECO:0000256" key="2">
    <source>
        <dbReference type="ARBA" id="ARBA00022793"/>
    </source>
</evidence>
<dbReference type="Proteomes" id="UP000315439">
    <property type="component" value="Unassembled WGS sequence"/>
</dbReference>
<dbReference type="GO" id="GO:0030170">
    <property type="term" value="F:pyridoxal phosphate binding"/>
    <property type="evidence" value="ECO:0007669"/>
    <property type="project" value="UniProtKB-UniRule"/>
</dbReference>
<dbReference type="Gene3D" id="2.40.37.10">
    <property type="entry name" value="Lyase, Ornithine Decarboxylase, Chain A, domain 1"/>
    <property type="match status" value="1"/>
</dbReference>
<dbReference type="OrthoDB" id="9802241at2"/>
<protein>
    <recommendedName>
        <fullName evidence="5 6">Diaminopimelate decarboxylase</fullName>
        <shortName evidence="5">DAP decarboxylase</shortName>
        <shortName evidence="5">DAPDC</shortName>
        <ecNumber evidence="5 6">4.1.1.20</ecNumber>
    </recommendedName>
</protein>
<dbReference type="PROSITE" id="PS00878">
    <property type="entry name" value="ODR_DC_2_1"/>
    <property type="match status" value="1"/>
</dbReference>
<dbReference type="SUPFAM" id="SSF50621">
    <property type="entry name" value="Alanine racemase C-terminal domain-like"/>
    <property type="match status" value="1"/>
</dbReference>
<dbReference type="InterPro" id="IPR009006">
    <property type="entry name" value="Ala_racemase/Decarboxylase_C"/>
</dbReference>
<evidence type="ECO:0000256" key="4">
    <source>
        <dbReference type="ARBA" id="ARBA00023239"/>
    </source>
</evidence>
<evidence type="ECO:0000259" key="9">
    <source>
        <dbReference type="Pfam" id="PF00278"/>
    </source>
</evidence>
<dbReference type="HAMAP" id="MF_02120">
    <property type="entry name" value="LysA"/>
    <property type="match status" value="1"/>
</dbReference>
<feature type="domain" description="Orn/DAP/Arg decarboxylase 2 N-terminal" evidence="10">
    <location>
        <begin position="38"/>
        <end position="272"/>
    </location>
</feature>
<dbReference type="NCBIfam" id="TIGR01048">
    <property type="entry name" value="lysA"/>
    <property type="match status" value="1"/>
</dbReference>
<dbReference type="InterPro" id="IPR022653">
    <property type="entry name" value="De-COase2_pyr-phos_BS"/>
</dbReference>
<dbReference type="PANTHER" id="PTHR43727">
    <property type="entry name" value="DIAMINOPIMELATE DECARBOXYLASE"/>
    <property type="match status" value="1"/>
</dbReference>
<evidence type="ECO:0000256" key="7">
    <source>
        <dbReference type="PIRSR" id="PIRSR600183-50"/>
    </source>
</evidence>
<keyword evidence="12" id="KW-1185">Reference proteome</keyword>
<feature type="active site" description="Proton donor" evidence="7">
    <location>
        <position position="333"/>
    </location>
</feature>
<feature type="domain" description="Orn/DAP/Arg decarboxylase 2 C-terminal" evidence="9">
    <location>
        <begin position="17"/>
        <end position="360"/>
    </location>
</feature>
<evidence type="ECO:0000259" key="10">
    <source>
        <dbReference type="Pfam" id="PF02784"/>
    </source>
</evidence>
<feature type="binding site" evidence="5">
    <location>
        <position position="268"/>
    </location>
    <ligand>
        <name>substrate</name>
    </ligand>
</feature>
<feature type="binding site" evidence="5">
    <location>
        <position position="362"/>
    </location>
    <ligand>
        <name>substrate</name>
    </ligand>
</feature>
<feature type="binding site" evidence="5">
    <location>
        <position position="334"/>
    </location>
    <ligand>
        <name>substrate</name>
    </ligand>
</feature>
<reference evidence="11 12" key="1">
    <citation type="submission" date="2019-07" db="EMBL/GenBank/DDBJ databases">
        <title>Draft genome for Aliikangiella sp. M105.</title>
        <authorList>
            <person name="Wang G."/>
        </authorList>
    </citation>
    <scope>NUCLEOTIDE SEQUENCE [LARGE SCALE GENOMIC DNA]</scope>
    <source>
        <strain evidence="11 12">M105</strain>
    </source>
</reference>
<dbReference type="InterPro" id="IPR029066">
    <property type="entry name" value="PLP-binding_barrel"/>
</dbReference>
<dbReference type="PANTHER" id="PTHR43727:SF2">
    <property type="entry name" value="GROUP IV DECARBOXYLASE"/>
    <property type="match status" value="1"/>
</dbReference>
<comment type="catalytic activity">
    <reaction evidence="5 8">
        <text>meso-2,6-diaminopimelate + H(+) = L-lysine + CO2</text>
        <dbReference type="Rhea" id="RHEA:15101"/>
        <dbReference type="ChEBI" id="CHEBI:15378"/>
        <dbReference type="ChEBI" id="CHEBI:16526"/>
        <dbReference type="ChEBI" id="CHEBI:32551"/>
        <dbReference type="ChEBI" id="CHEBI:57791"/>
        <dbReference type="EC" id="4.1.1.20"/>
    </reaction>
</comment>
<accession>A0A545TZW8</accession>
<evidence type="ECO:0000256" key="3">
    <source>
        <dbReference type="ARBA" id="ARBA00022898"/>
    </source>
</evidence>
<dbReference type="AlphaFoldDB" id="A0A545TZW8"/>
<comment type="caution">
    <text evidence="11">The sequence shown here is derived from an EMBL/GenBank/DDBJ whole genome shotgun (WGS) entry which is preliminary data.</text>
</comment>
<feature type="binding site" evidence="5">
    <location>
        <position position="362"/>
    </location>
    <ligand>
        <name>pyridoxal 5'-phosphate</name>
        <dbReference type="ChEBI" id="CHEBI:597326"/>
    </ligand>
</feature>
<comment type="cofactor">
    <cofactor evidence="1 5 7 8">
        <name>pyridoxal 5'-phosphate</name>
        <dbReference type="ChEBI" id="CHEBI:597326"/>
    </cofactor>
</comment>
<dbReference type="FunFam" id="3.20.20.10:FF:000003">
    <property type="entry name" value="Diaminopimelate decarboxylase"/>
    <property type="match status" value="1"/>
</dbReference>